<dbReference type="Proteomes" id="UP001183202">
    <property type="component" value="Unassembled WGS sequence"/>
</dbReference>
<proteinExistence type="predicted"/>
<dbReference type="Pfam" id="PF12900">
    <property type="entry name" value="Pyridox_ox_2"/>
    <property type="match status" value="1"/>
</dbReference>
<accession>A0ABU2NC02</accession>
<protein>
    <submittedName>
        <fullName evidence="1">Pyridoxamine 5'-phosphate oxidase family protein</fullName>
    </submittedName>
</protein>
<evidence type="ECO:0000313" key="2">
    <source>
        <dbReference type="Proteomes" id="UP001183202"/>
    </source>
</evidence>
<reference evidence="2" key="1">
    <citation type="submission" date="2023-07" db="EMBL/GenBank/DDBJ databases">
        <title>30 novel species of actinomycetes from the DSMZ collection.</title>
        <authorList>
            <person name="Nouioui I."/>
        </authorList>
    </citation>
    <scope>NUCLEOTIDE SEQUENCE [LARGE SCALE GENOMIC DNA]</scope>
    <source>
        <strain evidence="2">DSM 45834</strain>
    </source>
</reference>
<keyword evidence="2" id="KW-1185">Reference proteome</keyword>
<dbReference type="Gene3D" id="2.30.110.10">
    <property type="entry name" value="Electron Transport, Fmn-binding Protein, Chain A"/>
    <property type="match status" value="1"/>
</dbReference>
<sequence>MAVPDTERDPALVVLHAEECRRLLATREFGRIGLADGPFPVILPVNYVLDGEAVVIRTDSAKITAAADHTRVAFEVDDVDQHTRSGWSVLVQALAEEVTGDRRKELVERLRTAGGNPWAPGEHGHWIRLIPKVVTGRRIVPGRLPAPFEPGGYL</sequence>
<evidence type="ECO:0000313" key="1">
    <source>
        <dbReference type="EMBL" id="MDT0351487.1"/>
    </source>
</evidence>
<dbReference type="EMBL" id="JAVREJ010000013">
    <property type="protein sequence ID" value="MDT0351487.1"/>
    <property type="molecule type" value="Genomic_DNA"/>
</dbReference>
<organism evidence="1 2">
    <name type="scientific">Pseudonocardia charpentierae</name>
    <dbReference type="NCBI Taxonomy" id="3075545"/>
    <lineage>
        <taxon>Bacteria</taxon>
        <taxon>Bacillati</taxon>
        <taxon>Actinomycetota</taxon>
        <taxon>Actinomycetes</taxon>
        <taxon>Pseudonocardiales</taxon>
        <taxon>Pseudonocardiaceae</taxon>
        <taxon>Pseudonocardia</taxon>
    </lineage>
</organism>
<dbReference type="SUPFAM" id="SSF50475">
    <property type="entry name" value="FMN-binding split barrel"/>
    <property type="match status" value="1"/>
</dbReference>
<gene>
    <name evidence="1" type="ORF">RM445_18305</name>
</gene>
<comment type="caution">
    <text evidence="1">The sequence shown here is derived from an EMBL/GenBank/DDBJ whole genome shotgun (WGS) entry which is preliminary data.</text>
</comment>
<dbReference type="InterPro" id="IPR012349">
    <property type="entry name" value="Split_barrel_FMN-bd"/>
</dbReference>
<name>A0ABU2NC02_9PSEU</name>
<dbReference type="InterPro" id="IPR024747">
    <property type="entry name" value="Pyridox_Oxase-rel"/>
</dbReference>
<dbReference type="RefSeq" id="WP_311557824.1">
    <property type="nucleotide sequence ID" value="NZ_JAVREJ010000013.1"/>
</dbReference>